<feature type="non-terminal residue" evidence="1">
    <location>
        <position position="117"/>
    </location>
</feature>
<proteinExistence type="predicted"/>
<reference evidence="1 2" key="1">
    <citation type="submission" date="2020-07" db="EMBL/GenBank/DDBJ databases">
        <title>Comparative genomics of pyrophilous fungi reveals a link between fire events and developmental genes.</title>
        <authorList>
            <consortium name="DOE Joint Genome Institute"/>
            <person name="Steindorff A.S."/>
            <person name="Carver A."/>
            <person name="Calhoun S."/>
            <person name="Stillman K."/>
            <person name="Liu H."/>
            <person name="Lipzen A."/>
            <person name="Pangilinan J."/>
            <person name="Labutti K."/>
            <person name="Bruns T.D."/>
            <person name="Grigoriev I.V."/>
        </authorList>
    </citation>
    <scope>NUCLEOTIDE SEQUENCE [LARGE SCALE GENOMIC DNA]</scope>
    <source>
        <strain evidence="1 2">CBS 144469</strain>
    </source>
</reference>
<evidence type="ECO:0008006" key="3">
    <source>
        <dbReference type="Google" id="ProtNLM"/>
    </source>
</evidence>
<comment type="caution">
    <text evidence="1">The sequence shown here is derived from an EMBL/GenBank/DDBJ whole genome shotgun (WGS) entry which is preliminary data.</text>
</comment>
<dbReference type="OrthoDB" id="2944044at2759"/>
<sequence length="117" mass="13102">MDSRFLHLLESNIAPTPLEVVAIHAEVARCLSSKTHPTQHDPEVEATLERYRGILSPIRQIPSEIWGEIFYFATPAAVNEEGKDDLLDLCCVCSIWYEAALHAHGLWANIKLAPLPE</sequence>
<protein>
    <recommendedName>
        <fullName evidence="3">F-box domain-containing protein</fullName>
    </recommendedName>
</protein>
<dbReference type="Gene3D" id="1.20.1280.50">
    <property type="match status" value="1"/>
</dbReference>
<dbReference type="AlphaFoldDB" id="A0A8H6LVI7"/>
<dbReference type="Proteomes" id="UP000521943">
    <property type="component" value="Unassembled WGS sequence"/>
</dbReference>
<keyword evidence="2" id="KW-1185">Reference proteome</keyword>
<dbReference type="EMBL" id="JACGCI010000105">
    <property type="protein sequence ID" value="KAF6745473.1"/>
    <property type="molecule type" value="Genomic_DNA"/>
</dbReference>
<organism evidence="1 2">
    <name type="scientific">Ephemerocybe angulata</name>
    <dbReference type="NCBI Taxonomy" id="980116"/>
    <lineage>
        <taxon>Eukaryota</taxon>
        <taxon>Fungi</taxon>
        <taxon>Dikarya</taxon>
        <taxon>Basidiomycota</taxon>
        <taxon>Agaricomycotina</taxon>
        <taxon>Agaricomycetes</taxon>
        <taxon>Agaricomycetidae</taxon>
        <taxon>Agaricales</taxon>
        <taxon>Agaricineae</taxon>
        <taxon>Psathyrellaceae</taxon>
        <taxon>Ephemerocybe</taxon>
    </lineage>
</organism>
<evidence type="ECO:0000313" key="2">
    <source>
        <dbReference type="Proteomes" id="UP000521943"/>
    </source>
</evidence>
<gene>
    <name evidence="1" type="ORF">DFP72DRAFT_784924</name>
</gene>
<evidence type="ECO:0000313" key="1">
    <source>
        <dbReference type="EMBL" id="KAF6745473.1"/>
    </source>
</evidence>
<name>A0A8H6LVI7_9AGAR</name>
<accession>A0A8H6LVI7</accession>